<accession>A0A1M5MJS2</accession>
<proteinExistence type="predicted"/>
<dbReference type="STRING" id="43928.SAMN05443636_1036"/>
<evidence type="ECO:0008006" key="3">
    <source>
        <dbReference type="Google" id="ProtNLM"/>
    </source>
</evidence>
<evidence type="ECO:0000313" key="2">
    <source>
        <dbReference type="Proteomes" id="UP000184357"/>
    </source>
</evidence>
<dbReference type="EMBL" id="FQWV01000002">
    <property type="protein sequence ID" value="SHG77491.1"/>
    <property type="molecule type" value="Genomic_DNA"/>
</dbReference>
<protein>
    <recommendedName>
        <fullName evidence="3">Small CPxCG-related zinc finger protein</fullName>
    </recommendedName>
</protein>
<sequence>MNADRLRYCPKCGELVLFITTRGPDDHRATPCGCRVGSYRLEEFEDAEESRRAIADGGRLEHRAVDGGFECECGAKRRTPLGIARHRANCRRTGGESA</sequence>
<dbReference type="Proteomes" id="UP000184357">
    <property type="component" value="Unassembled WGS sequence"/>
</dbReference>
<organism evidence="1 2">
    <name type="scientific">Halobaculum gomorrense</name>
    <dbReference type="NCBI Taxonomy" id="43928"/>
    <lineage>
        <taxon>Archaea</taxon>
        <taxon>Methanobacteriati</taxon>
        <taxon>Methanobacteriota</taxon>
        <taxon>Stenosarchaea group</taxon>
        <taxon>Halobacteria</taxon>
        <taxon>Halobacteriales</taxon>
        <taxon>Haloferacaceae</taxon>
        <taxon>Halobaculum</taxon>
    </lineage>
</organism>
<dbReference type="RefSeq" id="WP_073307324.1">
    <property type="nucleotide sequence ID" value="NZ_FQWV01000002.1"/>
</dbReference>
<dbReference type="AlphaFoldDB" id="A0A1M5MJS2"/>
<evidence type="ECO:0000313" key="1">
    <source>
        <dbReference type="EMBL" id="SHG77491.1"/>
    </source>
</evidence>
<gene>
    <name evidence="1" type="ORF">SAMN05443636_1036</name>
</gene>
<keyword evidence="2" id="KW-1185">Reference proteome</keyword>
<name>A0A1M5MJS2_9EURY</name>
<reference evidence="1 2" key="1">
    <citation type="submission" date="2016-11" db="EMBL/GenBank/DDBJ databases">
        <authorList>
            <person name="Jaros S."/>
            <person name="Januszkiewicz K."/>
            <person name="Wedrychowicz H."/>
        </authorList>
    </citation>
    <scope>NUCLEOTIDE SEQUENCE [LARGE SCALE GENOMIC DNA]</scope>
    <source>
        <strain evidence="1 2">DSM 9297</strain>
    </source>
</reference>
<dbReference type="OrthoDB" id="193769at2157"/>